<dbReference type="Gene3D" id="1.10.510.10">
    <property type="entry name" value="Transferase(Phosphotransferase) domain 1"/>
    <property type="match status" value="1"/>
</dbReference>
<dbReference type="InterPro" id="IPR001611">
    <property type="entry name" value="Leu-rich_rpt"/>
</dbReference>
<evidence type="ECO:0000259" key="29">
    <source>
        <dbReference type="PROSITE" id="PS50011"/>
    </source>
</evidence>
<evidence type="ECO:0000256" key="23">
    <source>
        <dbReference type="ARBA" id="ARBA00054320"/>
    </source>
</evidence>
<evidence type="ECO:0000256" key="22">
    <source>
        <dbReference type="ARBA" id="ARBA00048679"/>
    </source>
</evidence>
<dbReference type="GO" id="GO:0004674">
    <property type="term" value="F:protein serine/threonine kinase activity"/>
    <property type="evidence" value="ECO:0007669"/>
    <property type="project" value="UniProtKB-KW"/>
</dbReference>
<dbReference type="Gene3D" id="3.30.200.20">
    <property type="entry name" value="Phosphorylase Kinase, domain 1"/>
    <property type="match status" value="1"/>
</dbReference>
<dbReference type="FunFam" id="3.80.10.10:FF:000288">
    <property type="entry name" value="LRR receptor-like serine/threonine-protein kinase EFR"/>
    <property type="match status" value="1"/>
</dbReference>
<dbReference type="PANTHER" id="PTHR27008:SF537">
    <property type="entry name" value="OS11G0173432 PROTEIN"/>
    <property type="match status" value="1"/>
</dbReference>
<keyword evidence="19" id="KW-0675">Receptor</keyword>
<dbReference type="Pfam" id="PF13855">
    <property type="entry name" value="LRR_8"/>
    <property type="match status" value="2"/>
</dbReference>
<comment type="catalytic activity">
    <reaction evidence="21">
        <text>L-threonyl-[protein] + ATP = O-phospho-L-threonyl-[protein] + ADP + H(+)</text>
        <dbReference type="Rhea" id="RHEA:46608"/>
        <dbReference type="Rhea" id="RHEA-COMP:11060"/>
        <dbReference type="Rhea" id="RHEA-COMP:11605"/>
        <dbReference type="ChEBI" id="CHEBI:15378"/>
        <dbReference type="ChEBI" id="CHEBI:30013"/>
        <dbReference type="ChEBI" id="CHEBI:30616"/>
        <dbReference type="ChEBI" id="CHEBI:61977"/>
        <dbReference type="ChEBI" id="CHEBI:456216"/>
        <dbReference type="EC" id="2.7.11.1"/>
    </reaction>
</comment>
<dbReference type="SMART" id="SM00220">
    <property type="entry name" value="S_TKc"/>
    <property type="match status" value="1"/>
</dbReference>
<evidence type="ECO:0000256" key="16">
    <source>
        <dbReference type="ARBA" id="ARBA00022840"/>
    </source>
</evidence>
<evidence type="ECO:0000256" key="7">
    <source>
        <dbReference type="ARBA" id="ARBA00022527"/>
    </source>
</evidence>
<dbReference type="Gene3D" id="3.80.10.10">
    <property type="entry name" value="Ribonuclease Inhibitor"/>
    <property type="match status" value="4"/>
</dbReference>
<keyword evidence="17 27" id="KW-1133">Transmembrane helix</keyword>
<dbReference type="Pfam" id="PF00560">
    <property type="entry name" value="LRR_1"/>
    <property type="match status" value="4"/>
</dbReference>
<keyword evidence="20" id="KW-0325">Glycoprotein</keyword>
<dbReference type="InterPro" id="IPR013210">
    <property type="entry name" value="LRR_N_plant-typ"/>
</dbReference>
<evidence type="ECO:0000256" key="1">
    <source>
        <dbReference type="ARBA" id="ARBA00004162"/>
    </source>
</evidence>
<evidence type="ECO:0000256" key="11">
    <source>
        <dbReference type="ARBA" id="ARBA00022692"/>
    </source>
</evidence>
<proteinExistence type="inferred from homology"/>
<keyword evidence="15" id="KW-0418">Kinase</keyword>
<dbReference type="FunFam" id="3.80.10.10:FF:000095">
    <property type="entry name" value="LRR receptor-like serine/threonine-protein kinase GSO1"/>
    <property type="match status" value="1"/>
</dbReference>
<dbReference type="AlphaFoldDB" id="A0A9R0RB26"/>
<name>A0A9R0RB26_TRITD</name>
<evidence type="ECO:0000256" key="20">
    <source>
        <dbReference type="ARBA" id="ARBA00023180"/>
    </source>
</evidence>
<keyword evidence="7" id="KW-0723">Serine/threonine-protein kinase</keyword>
<evidence type="ECO:0000256" key="3">
    <source>
        <dbReference type="ARBA" id="ARBA00004479"/>
    </source>
</evidence>
<dbReference type="InterPro" id="IPR003591">
    <property type="entry name" value="Leu-rich_rpt_typical-subtyp"/>
</dbReference>
<dbReference type="InterPro" id="IPR008271">
    <property type="entry name" value="Ser/Thr_kinase_AS"/>
</dbReference>
<evidence type="ECO:0000256" key="10">
    <source>
        <dbReference type="ARBA" id="ARBA00022679"/>
    </source>
</evidence>
<dbReference type="EC" id="2.7.11.1" evidence="5"/>
<feature type="chain" id="PRO_5040380509" description="Receptor kinase-like protein Xa21" evidence="28">
    <location>
        <begin position="20"/>
        <end position="1024"/>
    </location>
</feature>
<dbReference type="Gramene" id="TRITD3Av1G016730.4">
    <property type="protein sequence ID" value="TRITD3Av1G016730.4"/>
    <property type="gene ID" value="TRITD3Av1G016730"/>
</dbReference>
<evidence type="ECO:0000256" key="9">
    <source>
        <dbReference type="ARBA" id="ARBA00022614"/>
    </source>
</evidence>
<dbReference type="FunFam" id="3.30.200.20:FF:000432">
    <property type="entry name" value="LRR receptor-like serine/threonine-protein kinase EFR"/>
    <property type="match status" value="1"/>
</dbReference>
<evidence type="ECO:0000256" key="8">
    <source>
        <dbReference type="ARBA" id="ARBA00022553"/>
    </source>
</evidence>
<dbReference type="EMBL" id="LT934115">
    <property type="protein sequence ID" value="VAH56522.1"/>
    <property type="molecule type" value="Genomic_DNA"/>
</dbReference>
<organism evidence="30 31">
    <name type="scientific">Triticum turgidum subsp. durum</name>
    <name type="common">Durum wheat</name>
    <name type="synonym">Triticum durum</name>
    <dbReference type="NCBI Taxonomy" id="4567"/>
    <lineage>
        <taxon>Eukaryota</taxon>
        <taxon>Viridiplantae</taxon>
        <taxon>Streptophyta</taxon>
        <taxon>Embryophyta</taxon>
        <taxon>Tracheophyta</taxon>
        <taxon>Spermatophyta</taxon>
        <taxon>Magnoliopsida</taxon>
        <taxon>Liliopsida</taxon>
        <taxon>Poales</taxon>
        <taxon>Poaceae</taxon>
        <taxon>BOP clade</taxon>
        <taxon>Pooideae</taxon>
        <taxon>Triticodae</taxon>
        <taxon>Triticeae</taxon>
        <taxon>Triticinae</taxon>
        <taxon>Triticum</taxon>
    </lineage>
</organism>
<reference evidence="30 31" key="1">
    <citation type="submission" date="2017-09" db="EMBL/GenBank/DDBJ databases">
        <authorList>
            <consortium name="International Durum Wheat Genome Sequencing Consortium (IDWGSC)"/>
            <person name="Milanesi L."/>
        </authorList>
    </citation>
    <scope>NUCLEOTIDE SEQUENCE [LARGE SCALE GENOMIC DNA]</scope>
    <source>
        <strain evidence="31">cv. Svevo</strain>
    </source>
</reference>
<dbReference type="PROSITE" id="PS00108">
    <property type="entry name" value="PROTEIN_KINASE_ST"/>
    <property type="match status" value="1"/>
</dbReference>
<dbReference type="InterPro" id="IPR032675">
    <property type="entry name" value="LRR_dom_sf"/>
</dbReference>
<dbReference type="PROSITE" id="PS00107">
    <property type="entry name" value="PROTEIN_KINASE_ATP"/>
    <property type="match status" value="1"/>
</dbReference>
<evidence type="ECO:0000256" key="4">
    <source>
        <dbReference type="ARBA" id="ARBA00008684"/>
    </source>
</evidence>
<evidence type="ECO:0000256" key="21">
    <source>
        <dbReference type="ARBA" id="ARBA00047899"/>
    </source>
</evidence>
<keyword evidence="12 28" id="KW-0732">Signal</keyword>
<keyword evidence="9" id="KW-0433">Leucine-rich repeat</keyword>
<evidence type="ECO:0000256" key="26">
    <source>
        <dbReference type="PROSITE-ProRule" id="PRU10141"/>
    </source>
</evidence>
<evidence type="ECO:0000256" key="13">
    <source>
        <dbReference type="ARBA" id="ARBA00022737"/>
    </source>
</evidence>
<evidence type="ECO:0000256" key="15">
    <source>
        <dbReference type="ARBA" id="ARBA00022777"/>
    </source>
</evidence>
<dbReference type="SUPFAM" id="SSF52058">
    <property type="entry name" value="L domain-like"/>
    <property type="match status" value="2"/>
</dbReference>
<evidence type="ECO:0000256" key="25">
    <source>
        <dbReference type="ARBA" id="ARBA00072040"/>
    </source>
</evidence>
<dbReference type="InterPro" id="IPR000719">
    <property type="entry name" value="Prot_kinase_dom"/>
</dbReference>
<evidence type="ECO:0000313" key="31">
    <source>
        <dbReference type="Proteomes" id="UP000324705"/>
    </source>
</evidence>
<comment type="similarity">
    <text evidence="4">Belongs to the protein kinase superfamily. Ser/Thr protein kinase family.</text>
</comment>
<keyword evidence="31" id="KW-1185">Reference proteome</keyword>
<dbReference type="GO" id="GO:0005524">
    <property type="term" value="F:ATP binding"/>
    <property type="evidence" value="ECO:0007669"/>
    <property type="project" value="UniProtKB-UniRule"/>
</dbReference>
<dbReference type="OMA" id="KNATAMQ"/>
<evidence type="ECO:0000256" key="14">
    <source>
        <dbReference type="ARBA" id="ARBA00022741"/>
    </source>
</evidence>
<dbReference type="SMART" id="SM00369">
    <property type="entry name" value="LRR_TYP"/>
    <property type="match status" value="6"/>
</dbReference>
<feature type="domain" description="Protein kinase" evidence="29">
    <location>
        <begin position="707"/>
        <end position="1012"/>
    </location>
</feature>
<feature type="signal peptide" evidence="28">
    <location>
        <begin position="1"/>
        <end position="19"/>
    </location>
</feature>
<evidence type="ECO:0000256" key="5">
    <source>
        <dbReference type="ARBA" id="ARBA00012513"/>
    </source>
</evidence>
<comment type="function">
    <text evidence="24">The processed protein kinase Xa21 chain released by protein cleavage after X.oryzae pv. oryzae protein Ax21 detection translocates into the nucleus where it can bind and regulate WRKY62, a transcription factor. Confers resistance to the bacterial pathogen X.oryzae pv. oryzae (Xoo).</text>
</comment>
<feature type="binding site" evidence="26">
    <location>
        <position position="736"/>
    </location>
    <ligand>
        <name>ATP</name>
        <dbReference type="ChEBI" id="CHEBI:30616"/>
    </ligand>
</feature>
<accession>A0A9R0RB26</accession>
<evidence type="ECO:0000256" key="2">
    <source>
        <dbReference type="ARBA" id="ARBA00004389"/>
    </source>
</evidence>
<evidence type="ECO:0000256" key="19">
    <source>
        <dbReference type="ARBA" id="ARBA00023170"/>
    </source>
</evidence>
<dbReference type="GO" id="GO:0005789">
    <property type="term" value="C:endoplasmic reticulum membrane"/>
    <property type="evidence" value="ECO:0007669"/>
    <property type="project" value="UniProtKB-SubCell"/>
</dbReference>
<protein>
    <recommendedName>
        <fullName evidence="25">Receptor kinase-like protein Xa21</fullName>
        <ecNumber evidence="5">2.7.11.1</ecNumber>
    </recommendedName>
</protein>
<keyword evidence="18 27" id="KW-0472">Membrane</keyword>
<dbReference type="GO" id="GO:0005886">
    <property type="term" value="C:plasma membrane"/>
    <property type="evidence" value="ECO:0007669"/>
    <property type="project" value="UniProtKB-SubCell"/>
</dbReference>
<dbReference type="Pfam" id="PF08263">
    <property type="entry name" value="LRRNT_2"/>
    <property type="match status" value="1"/>
</dbReference>
<gene>
    <name evidence="30" type="ORF">TRITD_3Av1G016730</name>
</gene>
<feature type="transmembrane region" description="Helical" evidence="27">
    <location>
        <begin position="650"/>
        <end position="674"/>
    </location>
</feature>
<dbReference type="InterPro" id="IPR017441">
    <property type="entry name" value="Protein_kinase_ATP_BS"/>
</dbReference>
<evidence type="ECO:0000256" key="12">
    <source>
        <dbReference type="ARBA" id="ARBA00022729"/>
    </source>
</evidence>
<evidence type="ECO:0000256" key="17">
    <source>
        <dbReference type="ARBA" id="ARBA00022989"/>
    </source>
</evidence>
<keyword evidence="6" id="KW-1003">Cell membrane</keyword>
<keyword evidence="11 27" id="KW-0812">Transmembrane</keyword>
<evidence type="ECO:0000313" key="30">
    <source>
        <dbReference type="EMBL" id="VAH56522.1"/>
    </source>
</evidence>
<sequence length="1024" mass="110604">MKVTTLGQLLLLILVTFSAQYVVVIGSSSSVHGNETDRLSLLGFKDAISLDPQQALMSWNDSTHFCDWEGVVCRVKAPPRVTSLNLTGRGLVGHISPSLGNLTFLQSLALTENTLAGEIPSSLGHMHRLETLHLNRNTLQGRIPSFANCSKLKELDVSVNNLVGQFPGDLPPRLHMLQVSFNNLTGIIPASLGNITTLVFISCAHNRIKGNIPSEFAGLSGLQYLYAGANQLTGRFPQAILNVSTLIGLGLTLNGLSGELPPNLCTSLANLRILTLGGNLFLGHIPSSFTNASNLSVIDLSTNNFTGLVPTTMSKLTKLSMLNLENNQLQAHSREDWEFLDSLGNCTELQILSMSVNFLSGHVPSSLANLSNKLQTLYLGENQLSGNFPSGIANLHNLVAVSVGGNHFTGIVPEWIGTLKNLQQVDLAANFFTGVIPSSLSNLSQLGQLYVASNQFIGHIPKSFGNFPRLQYLNTASNNLHGRVPKEIFRIPSIIAIDLSFNNLDGQLPTDIGNAKQLVHLVLSSNKLSGDVPNTLGDCGSLEYIELDSNIFSGSIPASLGSIRGLKVLNISANNLTGSIPTSLGNLQVLEKLDLSFNHLNGEVPTKGIFKNATAVQIDGNQGLCGGVPELHILACFVMPPNSIRNKKSLVLKVVIPIASMVSIVIVIFCFFLWGGKHKRKSKSLPSFSTKFPMVSFNDLARATQGFSVSNLIGSGRYSSVYQGKLVEDENEVAVKVFNLETRGAQKSFISECNALRNVRHRNLVPIITVCSSIDSSGNDFKALVYELMPRGDLHKLLYSTPDYEGSSDLNLITIGQRISIVVDVADALEYLHHNNQEALIHCDLKPSNILLNDNMTAHVGDFGLSRFKVGSTTSSHGNSNSSSIAVMGTIGYTAPEYAEGGQVSTAADVYSFGVVLLEIFIRRRPTGDMFKDGLSIVKLMEASFPDRVFEIVDPQLLKELDETPIAFKEKHSHCLLSVLNVGLCCTKTSPGERINMQEVAAKLHGIKDAYLRSSAVVSVVLAT</sequence>
<evidence type="ECO:0000256" key="18">
    <source>
        <dbReference type="ARBA" id="ARBA00023136"/>
    </source>
</evidence>
<comment type="subcellular location">
    <subcellularLocation>
        <location evidence="1">Cell membrane</location>
        <topology evidence="1">Single-pass membrane protein</topology>
    </subcellularLocation>
    <subcellularLocation>
        <location evidence="2">Endoplasmic reticulum membrane</location>
        <topology evidence="2">Single-pass membrane protein</topology>
    </subcellularLocation>
    <subcellularLocation>
        <location evidence="3">Membrane</location>
        <topology evidence="3">Single-pass type I membrane protein</topology>
    </subcellularLocation>
</comment>
<dbReference type="InterPro" id="IPR051809">
    <property type="entry name" value="Plant_receptor-like_S/T_kinase"/>
</dbReference>
<keyword evidence="16 26" id="KW-0067">ATP-binding</keyword>
<dbReference type="Proteomes" id="UP000324705">
    <property type="component" value="Chromosome 3A"/>
</dbReference>
<dbReference type="Pfam" id="PF07714">
    <property type="entry name" value="PK_Tyr_Ser-Thr"/>
    <property type="match status" value="1"/>
</dbReference>
<dbReference type="InterPro" id="IPR001245">
    <property type="entry name" value="Ser-Thr/Tyr_kinase_cat_dom"/>
</dbReference>
<comment type="function">
    <text evidence="23">Receptor kinase that detects X.oryzae pv. oryzae protein Ax21 to promote innate immunity. Following X.oryzae pv. oryzae protein Ax21 detection, undergoes cleavage, releasing the processed protein kinase Xa21 chain.</text>
</comment>
<comment type="catalytic activity">
    <reaction evidence="22">
        <text>L-seryl-[protein] + ATP = O-phospho-L-seryl-[protein] + ADP + H(+)</text>
        <dbReference type="Rhea" id="RHEA:17989"/>
        <dbReference type="Rhea" id="RHEA-COMP:9863"/>
        <dbReference type="Rhea" id="RHEA-COMP:11604"/>
        <dbReference type="ChEBI" id="CHEBI:15378"/>
        <dbReference type="ChEBI" id="CHEBI:29999"/>
        <dbReference type="ChEBI" id="CHEBI:30616"/>
        <dbReference type="ChEBI" id="CHEBI:83421"/>
        <dbReference type="ChEBI" id="CHEBI:456216"/>
        <dbReference type="EC" id="2.7.11.1"/>
    </reaction>
</comment>
<evidence type="ECO:0000256" key="28">
    <source>
        <dbReference type="SAM" id="SignalP"/>
    </source>
</evidence>
<dbReference type="FunFam" id="1.10.510.10:FF:000358">
    <property type="entry name" value="Putative leucine-rich repeat receptor-like serine/threonine-protein kinase"/>
    <property type="match status" value="1"/>
</dbReference>
<evidence type="ECO:0000256" key="6">
    <source>
        <dbReference type="ARBA" id="ARBA00022475"/>
    </source>
</evidence>
<evidence type="ECO:0000256" key="24">
    <source>
        <dbReference type="ARBA" id="ARBA00056628"/>
    </source>
</evidence>
<keyword evidence="13" id="KW-0677">Repeat</keyword>
<keyword evidence="14 26" id="KW-0547">Nucleotide-binding</keyword>
<keyword evidence="10" id="KW-0808">Transferase</keyword>
<keyword evidence="8" id="KW-0597">Phosphoprotein</keyword>
<dbReference type="PROSITE" id="PS50011">
    <property type="entry name" value="PROTEIN_KINASE_DOM"/>
    <property type="match status" value="1"/>
</dbReference>
<dbReference type="PANTHER" id="PTHR27008">
    <property type="entry name" value="OS04G0122200 PROTEIN"/>
    <property type="match status" value="1"/>
</dbReference>
<dbReference type="SUPFAM" id="SSF56112">
    <property type="entry name" value="Protein kinase-like (PK-like)"/>
    <property type="match status" value="1"/>
</dbReference>
<evidence type="ECO:0000256" key="27">
    <source>
        <dbReference type="SAM" id="Phobius"/>
    </source>
</evidence>
<dbReference type="InterPro" id="IPR011009">
    <property type="entry name" value="Kinase-like_dom_sf"/>
</dbReference>